<dbReference type="SUPFAM" id="SSF111331">
    <property type="entry name" value="NAD kinase/diacylglycerol kinase-like"/>
    <property type="match status" value="1"/>
</dbReference>
<feature type="binding site" evidence="5">
    <location>
        <begin position="189"/>
        <end position="190"/>
    </location>
    <ligand>
        <name>NAD(+)</name>
        <dbReference type="ChEBI" id="CHEBI:57540"/>
    </ligand>
</feature>
<dbReference type="InterPro" id="IPR017438">
    <property type="entry name" value="ATP-NAD_kinase_N"/>
</dbReference>
<comment type="similarity">
    <text evidence="5">Belongs to the NAD kinase family.</text>
</comment>
<dbReference type="GO" id="GO:0019674">
    <property type="term" value="P:NAD+ metabolic process"/>
    <property type="evidence" value="ECO:0007669"/>
    <property type="project" value="InterPro"/>
</dbReference>
<protein>
    <recommendedName>
        <fullName evidence="5">NAD kinase</fullName>
        <ecNumber evidence="5">2.7.1.23</ecNumber>
    </recommendedName>
    <alternativeName>
        <fullName evidence="5">ATP-dependent NAD kinase</fullName>
    </alternativeName>
</protein>
<dbReference type="GO" id="GO:0005737">
    <property type="term" value="C:cytoplasm"/>
    <property type="evidence" value="ECO:0007669"/>
    <property type="project" value="UniProtKB-SubCell"/>
</dbReference>
<organism evidence="6 7">
    <name type="scientific">Thermoproteota archaeon</name>
    <dbReference type="NCBI Taxonomy" id="2056631"/>
    <lineage>
        <taxon>Archaea</taxon>
        <taxon>Thermoproteota</taxon>
    </lineage>
</organism>
<dbReference type="Pfam" id="PF01513">
    <property type="entry name" value="NAD_kinase"/>
    <property type="match status" value="1"/>
</dbReference>
<feature type="binding site" evidence="5">
    <location>
        <position position="200"/>
    </location>
    <ligand>
        <name>NAD(+)</name>
        <dbReference type="ChEBI" id="CHEBI:57540"/>
    </ligand>
</feature>
<evidence type="ECO:0000256" key="3">
    <source>
        <dbReference type="ARBA" id="ARBA00022857"/>
    </source>
</evidence>
<dbReference type="AlphaFoldDB" id="A0A523B7L9"/>
<sequence length="333" mass="36649">MAVVSTSKHETLSAFFLFPVRQRRARFLGVISPIKPPLLIKYKQLFKSKGIFNHVPENWVVLLISRATIIRKPNSPEAEAISKDLGNFLLSRKINVEYEDVLRDSLIDKARADLIIVVGGDGTIMRALRRTSSVPLLGVKVGALGFLCESTPEDAKQVLEKILSGNYYLDFRTRLSIHYKGKRFYDVTNEAVVASSKPARILSILLSKDKTTIYRGKADGIIVSTTTGSTAYALSAGGAIIDPALEVMEVVLICPLSTGVRPLILPISSNLEISLLPEGSQGILVLDGDEVSSVDYGSPVVISRSENPAVFIRVNPPDFYRRVREKTRIPLEV</sequence>
<comment type="cofactor">
    <cofactor evidence="5">
        <name>a divalent metal cation</name>
        <dbReference type="ChEBI" id="CHEBI:60240"/>
    </cofactor>
</comment>
<dbReference type="HAMAP" id="MF_00361">
    <property type="entry name" value="NAD_kinase"/>
    <property type="match status" value="1"/>
</dbReference>
<dbReference type="InterPro" id="IPR016064">
    <property type="entry name" value="NAD/diacylglycerol_kinase_sf"/>
</dbReference>
<name>A0A523B7L9_9CREN</name>
<dbReference type="PANTHER" id="PTHR20275:SF0">
    <property type="entry name" value="NAD KINASE"/>
    <property type="match status" value="1"/>
</dbReference>
<feature type="binding site" evidence="5">
    <location>
        <position position="126"/>
    </location>
    <ligand>
        <name>NAD(+)</name>
        <dbReference type="ChEBI" id="CHEBI:57540"/>
    </ligand>
</feature>
<dbReference type="InterPro" id="IPR002504">
    <property type="entry name" value="NADK"/>
</dbReference>
<comment type="subcellular location">
    <subcellularLocation>
        <location evidence="5">Cytoplasm</location>
    </subcellularLocation>
</comment>
<dbReference type="Pfam" id="PF20143">
    <property type="entry name" value="NAD_kinase_C"/>
    <property type="match status" value="1"/>
</dbReference>
<keyword evidence="5" id="KW-0963">Cytoplasm</keyword>
<evidence type="ECO:0000256" key="2">
    <source>
        <dbReference type="ARBA" id="ARBA00022777"/>
    </source>
</evidence>
<reference evidence="6 7" key="1">
    <citation type="journal article" date="2019" name="Nat. Microbiol.">
        <title>Expanding anaerobic alkane metabolism in the domain of Archaea.</title>
        <authorList>
            <person name="Wang Y."/>
            <person name="Wegener G."/>
            <person name="Hou J."/>
            <person name="Wang F."/>
            <person name="Xiao X."/>
        </authorList>
    </citation>
    <scope>NUCLEOTIDE SEQUENCE [LARGE SCALE GENOMIC DNA]</scope>
    <source>
        <strain evidence="6">WYZ-LMO10</strain>
    </source>
</reference>
<dbReference type="EC" id="2.7.1.23" evidence="5"/>
<dbReference type="GO" id="GO:0046872">
    <property type="term" value="F:metal ion binding"/>
    <property type="evidence" value="ECO:0007669"/>
    <property type="project" value="UniProtKB-UniRule"/>
</dbReference>
<dbReference type="Gene3D" id="3.40.50.10330">
    <property type="entry name" value="Probable inorganic polyphosphate/atp-NAD kinase, domain 1"/>
    <property type="match status" value="1"/>
</dbReference>
<dbReference type="Proteomes" id="UP000315399">
    <property type="component" value="Unassembled WGS sequence"/>
</dbReference>
<gene>
    <name evidence="5" type="primary">nadK</name>
    <name evidence="6" type="ORF">DSO08_06315</name>
</gene>
<dbReference type="EMBL" id="QNVH01000095">
    <property type="protein sequence ID" value="TDA36883.1"/>
    <property type="molecule type" value="Genomic_DNA"/>
</dbReference>
<evidence type="ECO:0000256" key="4">
    <source>
        <dbReference type="ARBA" id="ARBA00023027"/>
    </source>
</evidence>
<dbReference type="GO" id="GO:0003951">
    <property type="term" value="F:NAD+ kinase activity"/>
    <property type="evidence" value="ECO:0007669"/>
    <property type="project" value="UniProtKB-UniRule"/>
</dbReference>
<dbReference type="GO" id="GO:0006741">
    <property type="term" value="P:NADP+ biosynthetic process"/>
    <property type="evidence" value="ECO:0007669"/>
    <property type="project" value="UniProtKB-UniRule"/>
</dbReference>
<evidence type="ECO:0000256" key="5">
    <source>
        <dbReference type="HAMAP-Rule" id="MF_00361"/>
    </source>
</evidence>
<keyword evidence="5" id="KW-0547">Nucleotide-binding</keyword>
<comment type="catalytic activity">
    <reaction evidence="5">
        <text>NAD(+) + ATP = ADP + NADP(+) + H(+)</text>
        <dbReference type="Rhea" id="RHEA:18629"/>
        <dbReference type="ChEBI" id="CHEBI:15378"/>
        <dbReference type="ChEBI" id="CHEBI:30616"/>
        <dbReference type="ChEBI" id="CHEBI:57540"/>
        <dbReference type="ChEBI" id="CHEBI:58349"/>
        <dbReference type="ChEBI" id="CHEBI:456216"/>
        <dbReference type="EC" id="2.7.1.23"/>
    </reaction>
</comment>
<feature type="active site" description="Proton acceptor" evidence="5">
    <location>
        <position position="121"/>
    </location>
</feature>
<comment type="caution">
    <text evidence="5">Lacks conserved residue(s) required for the propagation of feature annotation.</text>
</comment>
<feature type="binding site" evidence="5">
    <location>
        <position position="219"/>
    </location>
    <ligand>
        <name>NAD(+)</name>
        <dbReference type="ChEBI" id="CHEBI:57540"/>
    </ligand>
</feature>
<evidence type="ECO:0000313" key="6">
    <source>
        <dbReference type="EMBL" id="TDA36883.1"/>
    </source>
</evidence>
<keyword evidence="1 5" id="KW-0808">Transferase</keyword>
<keyword evidence="2 5" id="KW-0418">Kinase</keyword>
<keyword evidence="5" id="KW-0067">ATP-binding</keyword>
<feature type="binding site" evidence="5">
    <location>
        <position position="217"/>
    </location>
    <ligand>
        <name>NAD(+)</name>
        <dbReference type="ChEBI" id="CHEBI:57540"/>
    </ligand>
</feature>
<keyword evidence="4 5" id="KW-0520">NAD</keyword>
<feature type="binding site" evidence="5">
    <location>
        <begin position="230"/>
        <end position="235"/>
    </location>
    <ligand>
        <name>NAD(+)</name>
        <dbReference type="ChEBI" id="CHEBI:57540"/>
    </ligand>
</feature>
<evidence type="ECO:0000313" key="7">
    <source>
        <dbReference type="Proteomes" id="UP000315399"/>
    </source>
</evidence>
<proteinExistence type="inferred from homology"/>
<keyword evidence="3 5" id="KW-0521">NADP</keyword>
<dbReference type="Gene3D" id="2.60.200.30">
    <property type="entry name" value="Probable inorganic polyphosphate/atp-NAD kinase, domain 2"/>
    <property type="match status" value="1"/>
</dbReference>
<dbReference type="PANTHER" id="PTHR20275">
    <property type="entry name" value="NAD KINASE"/>
    <property type="match status" value="1"/>
</dbReference>
<evidence type="ECO:0000256" key="1">
    <source>
        <dbReference type="ARBA" id="ARBA00022679"/>
    </source>
</evidence>
<dbReference type="InterPro" id="IPR017437">
    <property type="entry name" value="ATP-NAD_kinase_PpnK-typ_C"/>
</dbReference>
<feature type="binding site" evidence="5">
    <location>
        <begin position="121"/>
        <end position="122"/>
    </location>
    <ligand>
        <name>NAD(+)</name>
        <dbReference type="ChEBI" id="CHEBI:57540"/>
    </ligand>
</feature>
<dbReference type="GO" id="GO:0005524">
    <property type="term" value="F:ATP binding"/>
    <property type="evidence" value="ECO:0007669"/>
    <property type="project" value="UniProtKB-KW"/>
</dbReference>
<comment type="caution">
    <text evidence="6">The sequence shown here is derived from an EMBL/GenBank/DDBJ whole genome shotgun (WGS) entry which is preliminary data.</text>
</comment>
<accession>A0A523B7L9</accession>
<comment type="function">
    <text evidence="5">Involved in the regulation of the intracellular balance of NAD and NADP, and is a key enzyme in the biosynthesis of NADP. Catalyzes specifically the phosphorylation on 2'-hydroxyl of the adenosine moiety of NAD to yield NADP.</text>
</comment>